<dbReference type="PANTHER" id="PTHR33393:SF12">
    <property type="entry name" value="CAPSULE BIOSYNTHESIS PROTEIN CAPA"/>
    <property type="match status" value="1"/>
</dbReference>
<dbReference type="Pfam" id="PF09587">
    <property type="entry name" value="PGA_cap"/>
    <property type="match status" value="1"/>
</dbReference>
<evidence type="ECO:0000313" key="3">
    <source>
        <dbReference type="EMBL" id="HIZ91144.1"/>
    </source>
</evidence>
<dbReference type="EMBL" id="DXAV01000028">
    <property type="protein sequence ID" value="HIZ91144.1"/>
    <property type="molecule type" value="Genomic_DNA"/>
</dbReference>
<gene>
    <name evidence="3" type="ORF">H9807_03350</name>
</gene>
<name>A0A9D2KC55_9BACE</name>
<dbReference type="InterPro" id="IPR029052">
    <property type="entry name" value="Metallo-depent_PP-like"/>
</dbReference>
<evidence type="ECO:0000259" key="2">
    <source>
        <dbReference type="SMART" id="SM00854"/>
    </source>
</evidence>
<accession>A0A9D2KC55</accession>
<comment type="similarity">
    <text evidence="1">Belongs to the CapA family.</text>
</comment>
<feature type="domain" description="Capsule synthesis protein CapA" evidence="2">
    <location>
        <begin position="23"/>
        <end position="269"/>
    </location>
</feature>
<dbReference type="SUPFAM" id="SSF56300">
    <property type="entry name" value="Metallo-dependent phosphatases"/>
    <property type="match status" value="1"/>
</dbReference>
<dbReference type="InterPro" id="IPR052169">
    <property type="entry name" value="CW_Biosynth-Accessory"/>
</dbReference>
<sequence>MKTWALLTLILYSVTLSAQERITLLFVGDLMQHQAQIDAARTPQGTYDYTPCFSLVGPQIQAADIAVGNLEVTLGGRPYKGYPAFSAPDEYLHAIRDAGFDVLLTANNHCLDRGQKGLERTLHLLDSLQIPSAGTYRDSTDRHHRYPLLLQKKGFRIALLNYTYGTNGLRAKAPNQVNYLDRRQMLKDIHTARAWQPDVLIACLHWGNEYQQLPSREQQELADWLFAQGVDHIIGSHPHVVQPMEVRTDSLSGDRHLLVYSLGNYISNMSARHTDGGAVVSLTLEKSIPDGNHHPHTRLVSCSYDLVWTGRPTLTGKKNFILYPVTTPADSLAPAARNRLKIFTENTRKLLSRYNKGIDEQAK</sequence>
<dbReference type="Gene3D" id="3.60.21.10">
    <property type="match status" value="1"/>
</dbReference>
<evidence type="ECO:0000313" key="4">
    <source>
        <dbReference type="Proteomes" id="UP000824108"/>
    </source>
</evidence>
<dbReference type="InterPro" id="IPR019079">
    <property type="entry name" value="Capsule_synth_CapA"/>
</dbReference>
<dbReference type="Proteomes" id="UP000824108">
    <property type="component" value="Unassembled WGS sequence"/>
</dbReference>
<dbReference type="PANTHER" id="PTHR33393">
    <property type="entry name" value="POLYGLUTAMINE SYNTHESIS ACCESSORY PROTEIN RV0574C-RELATED"/>
    <property type="match status" value="1"/>
</dbReference>
<dbReference type="CDD" id="cd07381">
    <property type="entry name" value="MPP_CapA"/>
    <property type="match status" value="1"/>
</dbReference>
<dbReference type="AlphaFoldDB" id="A0A9D2KC55"/>
<proteinExistence type="inferred from homology"/>
<protein>
    <submittedName>
        <fullName evidence="3">CapA family protein</fullName>
    </submittedName>
</protein>
<reference evidence="3" key="1">
    <citation type="journal article" date="2021" name="PeerJ">
        <title>Extensive microbial diversity within the chicken gut microbiome revealed by metagenomics and culture.</title>
        <authorList>
            <person name="Gilroy R."/>
            <person name="Ravi A."/>
            <person name="Getino M."/>
            <person name="Pursley I."/>
            <person name="Horton D.L."/>
            <person name="Alikhan N.F."/>
            <person name="Baker D."/>
            <person name="Gharbi K."/>
            <person name="Hall N."/>
            <person name="Watson M."/>
            <person name="Adriaenssens E.M."/>
            <person name="Foster-Nyarko E."/>
            <person name="Jarju S."/>
            <person name="Secka A."/>
            <person name="Antonio M."/>
            <person name="Oren A."/>
            <person name="Chaudhuri R.R."/>
            <person name="La Ragione R."/>
            <person name="Hildebrand F."/>
            <person name="Pallen M.J."/>
        </authorList>
    </citation>
    <scope>NUCLEOTIDE SEQUENCE</scope>
    <source>
        <strain evidence="3">CHK118-2852</strain>
    </source>
</reference>
<dbReference type="SMART" id="SM00854">
    <property type="entry name" value="PGA_cap"/>
    <property type="match status" value="1"/>
</dbReference>
<comment type="caution">
    <text evidence="3">The sequence shown here is derived from an EMBL/GenBank/DDBJ whole genome shotgun (WGS) entry which is preliminary data.</text>
</comment>
<evidence type="ECO:0000256" key="1">
    <source>
        <dbReference type="ARBA" id="ARBA00005662"/>
    </source>
</evidence>
<reference evidence="3" key="2">
    <citation type="submission" date="2021-04" db="EMBL/GenBank/DDBJ databases">
        <authorList>
            <person name="Gilroy R."/>
        </authorList>
    </citation>
    <scope>NUCLEOTIDE SEQUENCE</scope>
    <source>
        <strain evidence="3">CHK118-2852</strain>
    </source>
</reference>
<organism evidence="3 4">
    <name type="scientific">Candidatus Bacteroides merdavium</name>
    <dbReference type="NCBI Taxonomy" id="2838472"/>
    <lineage>
        <taxon>Bacteria</taxon>
        <taxon>Pseudomonadati</taxon>
        <taxon>Bacteroidota</taxon>
        <taxon>Bacteroidia</taxon>
        <taxon>Bacteroidales</taxon>
        <taxon>Bacteroidaceae</taxon>
        <taxon>Bacteroides</taxon>
    </lineage>
</organism>